<feature type="compositionally biased region" description="Polar residues" evidence="1">
    <location>
        <begin position="297"/>
        <end position="329"/>
    </location>
</feature>
<feature type="compositionally biased region" description="Low complexity" evidence="1">
    <location>
        <begin position="971"/>
        <end position="995"/>
    </location>
</feature>
<feature type="compositionally biased region" description="Low complexity" evidence="1">
    <location>
        <begin position="156"/>
        <end position="178"/>
    </location>
</feature>
<feature type="compositionally biased region" description="Low complexity" evidence="1">
    <location>
        <begin position="1089"/>
        <end position="1103"/>
    </location>
</feature>
<feature type="compositionally biased region" description="Polar residues" evidence="1">
    <location>
        <begin position="1162"/>
        <end position="1176"/>
    </location>
</feature>
<feature type="compositionally biased region" description="Basic and acidic residues" evidence="1">
    <location>
        <begin position="500"/>
        <end position="515"/>
    </location>
</feature>
<feature type="region of interest" description="Disordered" evidence="1">
    <location>
        <begin position="687"/>
        <end position="733"/>
    </location>
</feature>
<proteinExistence type="predicted"/>
<feature type="region of interest" description="Disordered" evidence="1">
    <location>
        <begin position="618"/>
        <end position="669"/>
    </location>
</feature>
<feature type="region of interest" description="Disordered" evidence="1">
    <location>
        <begin position="354"/>
        <end position="398"/>
    </location>
</feature>
<feature type="compositionally biased region" description="Low complexity" evidence="1">
    <location>
        <begin position="215"/>
        <end position="233"/>
    </location>
</feature>
<feature type="compositionally biased region" description="Polar residues" evidence="1">
    <location>
        <begin position="650"/>
        <end position="660"/>
    </location>
</feature>
<comment type="caution">
    <text evidence="2">The sequence shown here is derived from an EMBL/GenBank/DDBJ whole genome shotgun (WGS) entry which is preliminary data.</text>
</comment>
<feature type="region of interest" description="Disordered" evidence="1">
    <location>
        <begin position="771"/>
        <end position="814"/>
    </location>
</feature>
<evidence type="ECO:0000313" key="3">
    <source>
        <dbReference type="Proteomes" id="UP001217089"/>
    </source>
</evidence>
<feature type="compositionally biased region" description="Polar residues" evidence="1">
    <location>
        <begin position="591"/>
        <end position="603"/>
    </location>
</feature>
<reference evidence="2 3" key="1">
    <citation type="submission" date="2022-12" db="EMBL/GenBank/DDBJ databases">
        <title>Chromosome-level genome of Tegillarca granosa.</title>
        <authorList>
            <person name="Kim J."/>
        </authorList>
    </citation>
    <scope>NUCLEOTIDE SEQUENCE [LARGE SCALE GENOMIC DNA]</scope>
    <source>
        <strain evidence="2">Teg-2019</strain>
        <tissue evidence="2">Adductor muscle</tissue>
    </source>
</reference>
<feature type="region of interest" description="Disordered" evidence="1">
    <location>
        <begin position="846"/>
        <end position="876"/>
    </location>
</feature>
<protein>
    <submittedName>
        <fullName evidence="2">Uncharacterized protein</fullName>
    </submittedName>
</protein>
<feature type="compositionally biased region" description="Basic and acidic residues" evidence="1">
    <location>
        <begin position="86"/>
        <end position="105"/>
    </location>
</feature>
<accession>A0ABQ9F752</accession>
<feature type="compositionally biased region" description="Polar residues" evidence="1">
    <location>
        <begin position="134"/>
        <end position="147"/>
    </location>
</feature>
<dbReference type="Proteomes" id="UP001217089">
    <property type="component" value="Unassembled WGS sequence"/>
</dbReference>
<feature type="compositionally biased region" description="Basic and acidic residues" evidence="1">
    <location>
        <begin position="691"/>
        <end position="702"/>
    </location>
</feature>
<feature type="compositionally biased region" description="Basic and acidic residues" evidence="1">
    <location>
        <begin position="112"/>
        <end position="122"/>
    </location>
</feature>
<feature type="compositionally biased region" description="Polar residues" evidence="1">
    <location>
        <begin position="35"/>
        <end position="67"/>
    </location>
</feature>
<evidence type="ECO:0000256" key="1">
    <source>
        <dbReference type="SAM" id="MobiDB-lite"/>
    </source>
</evidence>
<sequence>MSKSQGNMDASQDGVTMDTISTMTLDEFKNLLNNALSVPNGDTSEGSSPRSQSSTDSYKPHSQNSKSRSSKKPAGGGVLQNKTWTARKELSKSFDTGEVKTEKSWRSYTTREMTKTPIDKNESSVTIPRPKTPVSLSKTKPSVTSFKPTIGPKPTVNSVKQNSSVVSASSPRQSISSNYSRPKTPTSLFNSSVQTGNQVRDTSGAKKVGASSQNSMTSPFSSTISSPLSPANSDFSAKLENALQNGPRTPESQRSILSPSSDTSSGWKKSETSSGWAKTDSSSEWNKSASSSEWNKPETSSGYKSETSSGYKSETSSRLNKSDTSSGVTKTDYRINKSDAVSVLSKYDAKETNKTISNTSFASSSVTSSSVSDSSNSRPLNSTYGGSNGIIQPKEPARPNVCYVTIKKGERNGQSFLAHINTEESRSIDYDDSSRYASLNEDQPKQRGYSDPSSVNSTALGTNISRTQSDSVLQKREDSSINTNFNKKIENDLKNDKFEKSVERNRKVSSEKTQESEVVVERPSTPSLIPRPSTPSLIPRPSTPSLIPRPSTPVSMTTETKVKPQRQLPDPDKAAGRPPTPRKATIIAKSPSATKNSQVNSQSGSYTSIYMNRRAITPGPRDVNLVSAGETPRENIRRAVTPGPNEKYNRPSTPKITTSRSYKKSGNDCERESIEFSAKEIPLLDYSQSDNVRKNSESRESRTVPSSPAVERRRSSASSGDSKSLKRQQALDDDTVITVNRSGGQHAISVKEGSEVKYKTNKVSGARIMARSPSASQNRNANTEKLKNRSRSVDVAQDRQRPKSVEPQSFYGRRSSCGQGEEVLTVVRTQNGGHAVASRTEAWVASTAQTPKKSVHSRPRSKTPSLNHMNESELESRPLEEIKAALTLPINGLKLPDPGELEAPPEDPEAYAKMQALFEALREKELKTSVNESPGGSELMPDLDVDCMENEDNELCNYASLDMNDNKRRPSSGSRGSSVKASPSSSNRGSVPSTPVRCKTPTLSRSSSSSQPIARPVSTPPRPSTPTRLSRKSSPKLSSSSSQERDCKTPTDHANILVTKIKKILNTNPRRDDKEGPKSRIPAPKSLTNASRSRSFSNLSSASDNGQLSKQQSLDGDYYINGNANVDPFDEELAMINSRTPRNDSNENNRSQSKTPVPKLSNPLTTGRRSFLNNGRENTRTPKLVRAVSVGYVVKFIKFFTNTSYT</sequence>
<dbReference type="EMBL" id="JARBDR010000440">
    <property type="protein sequence ID" value="KAJ8312107.1"/>
    <property type="molecule type" value="Genomic_DNA"/>
</dbReference>
<feature type="compositionally biased region" description="Low complexity" evidence="1">
    <location>
        <begin position="357"/>
        <end position="377"/>
    </location>
</feature>
<feature type="region of interest" description="Disordered" evidence="1">
    <location>
        <begin position="413"/>
        <end position="488"/>
    </location>
</feature>
<feature type="compositionally biased region" description="Polar residues" evidence="1">
    <location>
        <begin position="242"/>
        <end position="280"/>
    </location>
</feature>
<feature type="compositionally biased region" description="Basic and acidic residues" evidence="1">
    <location>
        <begin position="1069"/>
        <end position="1078"/>
    </location>
</feature>
<organism evidence="2 3">
    <name type="scientific">Tegillarca granosa</name>
    <name type="common">Malaysian cockle</name>
    <name type="synonym">Anadara granosa</name>
    <dbReference type="NCBI Taxonomy" id="220873"/>
    <lineage>
        <taxon>Eukaryota</taxon>
        <taxon>Metazoa</taxon>
        <taxon>Spiralia</taxon>
        <taxon>Lophotrochozoa</taxon>
        <taxon>Mollusca</taxon>
        <taxon>Bivalvia</taxon>
        <taxon>Autobranchia</taxon>
        <taxon>Pteriomorphia</taxon>
        <taxon>Arcoida</taxon>
        <taxon>Arcoidea</taxon>
        <taxon>Arcidae</taxon>
        <taxon>Tegillarca</taxon>
    </lineage>
</organism>
<keyword evidence="3" id="KW-1185">Reference proteome</keyword>
<name>A0ABQ9F752_TEGGR</name>
<feature type="region of interest" description="Disordered" evidence="1">
    <location>
        <begin position="500"/>
        <end position="603"/>
    </location>
</feature>
<feature type="compositionally biased region" description="Polar residues" evidence="1">
    <location>
        <begin position="179"/>
        <end position="201"/>
    </location>
</feature>
<feature type="compositionally biased region" description="Polar residues" evidence="1">
    <location>
        <begin position="451"/>
        <end position="472"/>
    </location>
</feature>
<feature type="region of interest" description="Disordered" evidence="1">
    <location>
        <begin position="35"/>
        <end position="335"/>
    </location>
</feature>
<feature type="compositionally biased region" description="Basic and acidic residues" evidence="1">
    <location>
        <begin position="421"/>
        <end position="434"/>
    </location>
</feature>
<feature type="compositionally biased region" description="Low complexity" evidence="1">
    <location>
        <begin position="282"/>
        <end position="294"/>
    </location>
</feature>
<gene>
    <name evidence="2" type="ORF">KUTeg_009480</name>
</gene>
<evidence type="ECO:0000313" key="2">
    <source>
        <dbReference type="EMBL" id="KAJ8312107.1"/>
    </source>
</evidence>
<feature type="region of interest" description="Disordered" evidence="1">
    <location>
        <begin position="959"/>
        <end position="1110"/>
    </location>
</feature>
<feature type="region of interest" description="Disordered" evidence="1">
    <location>
        <begin position="924"/>
        <end position="943"/>
    </location>
</feature>
<feature type="region of interest" description="Disordered" evidence="1">
    <location>
        <begin position="1139"/>
        <end position="1178"/>
    </location>
</feature>